<reference evidence="3" key="1">
    <citation type="submission" date="2020-05" db="EMBL/GenBank/DDBJ databases">
        <authorList>
            <person name="Chiriac C."/>
            <person name="Salcher M."/>
            <person name="Ghai R."/>
            <person name="Kavagutti S V."/>
        </authorList>
    </citation>
    <scope>NUCLEOTIDE SEQUENCE</scope>
</reference>
<evidence type="ECO:0000313" key="3">
    <source>
        <dbReference type="EMBL" id="CAB4691919.1"/>
    </source>
</evidence>
<proteinExistence type="predicted"/>
<name>A0A6J6NZ75_9ZZZZ</name>
<evidence type="ECO:0000259" key="2">
    <source>
        <dbReference type="Pfam" id="PF13472"/>
    </source>
</evidence>
<dbReference type="InterPro" id="IPR013830">
    <property type="entry name" value="SGNH_hydro"/>
</dbReference>
<evidence type="ECO:0000256" key="1">
    <source>
        <dbReference type="SAM" id="MobiDB-lite"/>
    </source>
</evidence>
<sequence length="343" mass="36038">MTATRRSRTRRWRRKARRALTGGNLAVAAAVVAAGLAVVAVVTPASTPSAQAGQQLEATKDLEAGRTDRAGRSASVSARPDTADRPIYVALGDSFAAGPGIPDRRGVPAGPFAGPCERSSDNYPHLLARRLHLDLTDVSCTGARAIDLIQESTPSGAHVPPQLDAVGPDTDLITVSLGGNDPEYLNRLFRSCVAIAVSDPLGAPCRSRFGALVAQTAAVQLSRLRPTLVAAYREIQRRAPGARIVVVGYAPYFDGEDRCSARIPLATGDFAFVAEQYARVITEVRLAATDAGVDFVDPAALLGAHDICSADPWVNGRAGYGAEPYHPFATAHEAIARLVAATL</sequence>
<dbReference type="CDD" id="cd01823">
    <property type="entry name" value="SEST_like"/>
    <property type="match status" value="1"/>
</dbReference>
<dbReference type="AlphaFoldDB" id="A0A6J6NZ75"/>
<organism evidence="3">
    <name type="scientific">freshwater metagenome</name>
    <dbReference type="NCBI Taxonomy" id="449393"/>
    <lineage>
        <taxon>unclassified sequences</taxon>
        <taxon>metagenomes</taxon>
        <taxon>ecological metagenomes</taxon>
    </lineage>
</organism>
<dbReference type="InterPro" id="IPR036514">
    <property type="entry name" value="SGNH_hydro_sf"/>
</dbReference>
<dbReference type="Gene3D" id="3.40.50.1110">
    <property type="entry name" value="SGNH hydrolase"/>
    <property type="match status" value="1"/>
</dbReference>
<protein>
    <submittedName>
        <fullName evidence="3">Unannotated protein</fullName>
    </submittedName>
</protein>
<dbReference type="Pfam" id="PF13472">
    <property type="entry name" value="Lipase_GDSL_2"/>
    <property type="match status" value="1"/>
</dbReference>
<feature type="region of interest" description="Disordered" evidence="1">
    <location>
        <begin position="47"/>
        <end position="79"/>
    </location>
</feature>
<dbReference type="PANTHER" id="PTHR37981:SF1">
    <property type="entry name" value="SGNH HYDROLASE-TYPE ESTERASE DOMAIN-CONTAINING PROTEIN"/>
    <property type="match status" value="1"/>
</dbReference>
<dbReference type="GO" id="GO:0019433">
    <property type="term" value="P:triglyceride catabolic process"/>
    <property type="evidence" value="ECO:0007669"/>
    <property type="project" value="TreeGrafter"/>
</dbReference>
<gene>
    <name evidence="3" type="ORF">UFOPK2579_00464</name>
</gene>
<feature type="domain" description="SGNH hydrolase-type esterase" evidence="2">
    <location>
        <begin position="90"/>
        <end position="333"/>
    </location>
</feature>
<dbReference type="GO" id="GO:0004806">
    <property type="term" value="F:triacylglycerol lipase activity"/>
    <property type="evidence" value="ECO:0007669"/>
    <property type="project" value="TreeGrafter"/>
</dbReference>
<dbReference type="SUPFAM" id="SSF52266">
    <property type="entry name" value="SGNH hydrolase"/>
    <property type="match status" value="1"/>
</dbReference>
<dbReference type="InterPro" id="IPR037460">
    <property type="entry name" value="SEST-like"/>
</dbReference>
<dbReference type="PANTHER" id="PTHR37981">
    <property type="entry name" value="LIPASE 2"/>
    <property type="match status" value="1"/>
</dbReference>
<dbReference type="EMBL" id="CAEZXR010000036">
    <property type="protein sequence ID" value="CAB4691919.1"/>
    <property type="molecule type" value="Genomic_DNA"/>
</dbReference>
<feature type="compositionally biased region" description="Basic and acidic residues" evidence="1">
    <location>
        <begin position="58"/>
        <end position="71"/>
    </location>
</feature>
<accession>A0A6J6NZ75</accession>